<dbReference type="InterPro" id="IPR003462">
    <property type="entry name" value="ODC_Mu_crystall"/>
</dbReference>
<evidence type="ECO:0000313" key="2">
    <source>
        <dbReference type="EMBL" id="KLK91339.1"/>
    </source>
</evidence>
<dbReference type="Pfam" id="PF02423">
    <property type="entry name" value="OCD_Mu_crystall"/>
    <property type="match status" value="1"/>
</dbReference>
<keyword evidence="3" id="KW-1185">Reference proteome</keyword>
<dbReference type="GO" id="GO:0005737">
    <property type="term" value="C:cytoplasm"/>
    <property type="evidence" value="ECO:0007669"/>
    <property type="project" value="TreeGrafter"/>
</dbReference>
<dbReference type="EMBL" id="LCYG01000056">
    <property type="protein sequence ID" value="KLK91339.1"/>
    <property type="molecule type" value="Genomic_DNA"/>
</dbReference>
<organism evidence="2 3">
    <name type="scientific">Microvirga vignae</name>
    <dbReference type="NCBI Taxonomy" id="1225564"/>
    <lineage>
        <taxon>Bacteria</taxon>
        <taxon>Pseudomonadati</taxon>
        <taxon>Pseudomonadota</taxon>
        <taxon>Alphaproteobacteria</taxon>
        <taxon>Hyphomicrobiales</taxon>
        <taxon>Methylobacteriaceae</taxon>
        <taxon>Microvirga</taxon>
    </lineage>
</organism>
<dbReference type="PANTHER" id="PTHR13812:SF19">
    <property type="entry name" value="KETIMINE REDUCTASE MU-CRYSTALLIN"/>
    <property type="match status" value="1"/>
</dbReference>
<evidence type="ECO:0000256" key="1">
    <source>
        <dbReference type="ARBA" id="ARBA00008903"/>
    </source>
</evidence>
<reference evidence="2 3" key="1">
    <citation type="submission" date="2015-05" db="EMBL/GenBank/DDBJ databases">
        <title>Draft genome sequence of Microvirga vignae strain BR3299, a novel nitrogen fixing bacteria isolated from Brazil semi-aired region.</title>
        <authorList>
            <person name="Zilli J.E."/>
            <person name="Passos S.R."/>
            <person name="Leite J."/>
            <person name="Baldani J.I."/>
            <person name="Xavier G.R."/>
            <person name="Rumjaneck N.G."/>
            <person name="Simoes-Araujo J.L."/>
        </authorList>
    </citation>
    <scope>NUCLEOTIDE SEQUENCE [LARGE SCALE GENOMIC DNA]</scope>
    <source>
        <strain evidence="2 3">BR3299</strain>
    </source>
</reference>
<dbReference type="OrthoDB" id="9785971at2"/>
<evidence type="ECO:0000313" key="3">
    <source>
        <dbReference type="Proteomes" id="UP000035489"/>
    </source>
</evidence>
<sequence length="321" mass="33819">MRRLLYLSSEDIAALEIKPRAAREALAHAFRLHAEGRTHVQPKLTVPIGPGHFFQSLCAAMPDPPFATTKWIGVAADNDERGLPNVNGLIVVSDFTTGVPVAVLDGNSLTVLRTAAMSALAASYLARADSSTIGFIGCGAQAYGHLASLRDVLPGLRKAVCNSRRRSSAEKLAVYAREIGLDAEVADHPGEALACDVVVTTVPAQPGLEPFLDASLPRPGCFVAAVDLGRPWRGEALRTFDILATDDHAQAADPANRAKLRYPGPFDADLASLVAGTATGRTDEGQRAMFLFPGFALGDLAIAAEVIAEAGRTGRGLHLPL</sequence>
<comment type="similarity">
    <text evidence="1">Belongs to the ornithine cyclodeaminase/mu-crystallin family.</text>
</comment>
<comment type="caution">
    <text evidence="2">The sequence shown here is derived from an EMBL/GenBank/DDBJ whole genome shotgun (WGS) entry which is preliminary data.</text>
</comment>
<dbReference type="AlphaFoldDB" id="A0A0H1R8G4"/>
<dbReference type="Gene3D" id="3.30.1780.10">
    <property type="entry name" value="ornithine cyclodeaminase, domain 1"/>
    <property type="match status" value="1"/>
</dbReference>
<dbReference type="Gene3D" id="3.40.50.720">
    <property type="entry name" value="NAD(P)-binding Rossmann-like Domain"/>
    <property type="match status" value="1"/>
</dbReference>
<dbReference type="STRING" id="1225564.AA309_21055"/>
<dbReference type="RefSeq" id="WP_047190970.1">
    <property type="nucleotide sequence ID" value="NZ_LCYG01000056.1"/>
</dbReference>
<dbReference type="InterPro" id="IPR036291">
    <property type="entry name" value="NAD(P)-bd_dom_sf"/>
</dbReference>
<dbReference type="PANTHER" id="PTHR13812">
    <property type="entry name" value="KETIMINE REDUCTASE MU-CRYSTALLIN"/>
    <property type="match status" value="1"/>
</dbReference>
<name>A0A0H1R8G4_9HYPH</name>
<gene>
    <name evidence="2" type="ORF">AA309_21055</name>
</gene>
<dbReference type="InterPro" id="IPR023401">
    <property type="entry name" value="ODC_N"/>
</dbReference>
<dbReference type="PATRIC" id="fig|1225564.3.peg.5553"/>
<dbReference type="Proteomes" id="UP000035489">
    <property type="component" value="Unassembled WGS sequence"/>
</dbReference>
<dbReference type="SUPFAM" id="SSF51735">
    <property type="entry name" value="NAD(P)-binding Rossmann-fold domains"/>
    <property type="match status" value="1"/>
</dbReference>
<proteinExistence type="inferred from homology"/>
<accession>A0A0H1R8G4</accession>
<protein>
    <submittedName>
        <fullName evidence="2">Membrane protein</fullName>
    </submittedName>
</protein>
<dbReference type="PIRSF" id="PIRSF001439">
    <property type="entry name" value="CryM"/>
    <property type="match status" value="1"/>
</dbReference>